<keyword evidence="2" id="KW-1035">Host cytoplasm</keyword>
<organism evidence="4 5">
    <name type="scientific">Pseudomonas ekonensis</name>
    <dbReference type="NCBI Taxonomy" id="2842353"/>
    <lineage>
        <taxon>Bacteria</taxon>
        <taxon>Pseudomonadati</taxon>
        <taxon>Pseudomonadota</taxon>
        <taxon>Gammaproteobacteria</taxon>
        <taxon>Pseudomonadales</taxon>
        <taxon>Pseudomonadaceae</taxon>
        <taxon>Pseudomonas</taxon>
    </lineage>
</organism>
<dbReference type="Pfam" id="PF20178">
    <property type="entry name" value="ToxA_N"/>
    <property type="match status" value="1"/>
</dbReference>
<dbReference type="InterPro" id="IPR050328">
    <property type="entry name" value="Dev_Immune_Receptor"/>
</dbReference>
<dbReference type="InterPro" id="IPR046673">
    <property type="entry name" value="ToxA_N"/>
</dbReference>
<protein>
    <recommendedName>
        <fullName evidence="3">NEL domain-containing protein</fullName>
    </recommendedName>
</protein>
<dbReference type="InterPro" id="IPR029487">
    <property type="entry name" value="NEL_dom"/>
</dbReference>
<keyword evidence="2" id="KW-0964">Secreted</keyword>
<evidence type="ECO:0000313" key="4">
    <source>
        <dbReference type="EMBL" id="MBV4458133.1"/>
    </source>
</evidence>
<keyword evidence="1" id="KW-0732">Signal</keyword>
<proteinExistence type="inferred from homology"/>
<keyword evidence="5" id="KW-1185">Reference proteome</keyword>
<comment type="caution">
    <text evidence="2">Lacks conserved residue(s) required for the propagation of feature annotation.</text>
</comment>
<dbReference type="PROSITE" id="PS52053">
    <property type="entry name" value="NEL"/>
    <property type="match status" value="1"/>
</dbReference>
<feature type="domain" description="NEL" evidence="3">
    <location>
        <begin position="1150"/>
        <end position="1269"/>
    </location>
</feature>
<name>A0ABS6PCD7_9PSED</name>
<evidence type="ECO:0000313" key="5">
    <source>
        <dbReference type="Proteomes" id="UP000765224"/>
    </source>
</evidence>
<dbReference type="PANTHER" id="PTHR24373:SF370">
    <property type="entry name" value="FISH-LIPS, ISOFORM E"/>
    <property type="match status" value="1"/>
</dbReference>
<keyword evidence="2" id="KW-0833">Ubl conjugation pathway</keyword>
<evidence type="ECO:0000256" key="2">
    <source>
        <dbReference type="PROSITE-ProRule" id="PRU01398"/>
    </source>
</evidence>
<gene>
    <name evidence="4" type="ORF">KVG96_09255</name>
</gene>
<accession>A0ABS6PCD7</accession>
<dbReference type="PANTHER" id="PTHR24373">
    <property type="entry name" value="SLIT RELATED LEUCINE-RICH REPEAT NEURONAL PROTEIN"/>
    <property type="match status" value="1"/>
</dbReference>
<sequence length="1269" mass="140350">MRSALNATVASALPLTPEAFGIARIRSRWGADIDPQTARLVTLDYDRDSDLGKNGVHHGKVTRSRTLVRALLDNYQTVADGRFGESLFGLYTPPDIGPTVVVQDDDPGDGTPVQGLLHNYEGLYRQTSPQVYGPSTQLPIRAADFKRWVWTLELRSLYQAYLDSAWPSDETLLADTPYPLRTSVKAAFIMSAFLQHGERSLSRDGLALALRSAGLAPDVQWKDLAFAQLQAATRVQEGIEVGRLALYRYTAKDIWYFHDRASRRVLLHIPGNSSPLHEFTDTSRLRQWLAAQGRSEGGRRALAAHFAAQDIEDGLFHAGVLTALDGMGLYPKEHWLGRTAGFFNNDGYWNPDDYVVLQPVEGRCDPFAQWVLTMKQDALASADGIRDDVQVNRDEFSAVVEPIVRWVNRFAPLALFVPGGEGVLALAGLIDAGYGLDAAVNGGSAQAQSEGLTRTVFGLLNALPVAGELAAVKSEARAWRASEEGAPALLPAGEMAGDALEPAAARLAALRGLGEPVASFTDEALAQIERVVGWSDEERQLTGDGSTTFPLLADAIDRFRLEQAIDPALDPAVRTERFNSRYLALQHSGNEWVRLFQEQYPGLPKSAIEQLFKRADLDAGRAFDPSEARRALRALDGKARQYQAHARLDQAYAGLYLRAMNNSDTDRLALHTLRHLPGWPSGVAVQVLDSSISGRVLERAGMPVAHDIRRLIKVGSRYRSGDSAPDEAGDLYGALSAVLTEQERSSLGVAVPDPAGALRLKLGEHALPRNELHRGLERADSGLTFESGGRLAGGGFPPTLEGQGLTVEVDRLQVKELYPEFDNAQADAWLLQAGPQVQSTLAALRLELDQLNLDLNEWIGLSATDIDDVDIDFLDPADAEAAQMTPAQLAEHNHNLLEDAIGHEHAMRRELSQELLAIWQKRPPRINRVAAGEQREVYRLDLDFEDYFRLPVTRVRFEEVFELSMRGLHVVERESLDAFLESFPNLRTLNLESVDTRRLNDNDVLEGALLPSILKMRHLTRLNLRSTFLELKESTASQFRELTRLQELDLSDNPLLEAPVVLGMDELRVLNLRNTAITRCPVGLPEQPGMTLLNLADNRIVRVPPAVFNQAISRQRVMLWGNPLSDEGSLERVVEHRRRTGINLWLAPAREDDGVEPWLREGNGALSQARRSVWASVGAKPSGPTLLRRVNGLSLTADFRVAYRELQARVWLFLVQADASDELWGFLTNGLESASGDAENPFVAFEELENRVRFYRDWVALGRPVPMTG</sequence>
<evidence type="ECO:0000256" key="1">
    <source>
        <dbReference type="ARBA" id="ARBA00022729"/>
    </source>
</evidence>
<evidence type="ECO:0000259" key="3">
    <source>
        <dbReference type="PROSITE" id="PS52053"/>
    </source>
</evidence>
<reference evidence="4 5" key="1">
    <citation type="submission" date="2021-06" db="EMBL/GenBank/DDBJ databases">
        <title>Updating the genus Pseudomonas: Description of 43 new species and partition of the Pseudomonas putida group.</title>
        <authorList>
            <person name="Girard L."/>
            <person name="Lood C."/>
            <person name="Vandamme P."/>
            <person name="Rokni-Zadeh H."/>
            <person name="Van Noort V."/>
            <person name="Hofte M."/>
            <person name="Lavigne R."/>
            <person name="De Mot R."/>
        </authorList>
    </citation>
    <scope>NUCLEOTIDE SEQUENCE [LARGE SCALE GENOMIC DNA]</scope>
    <source>
        <strain evidence="4 5">COR58</strain>
    </source>
</reference>
<comment type="similarity">
    <text evidence="2">Belongs to the LRR-containing bacterial E3 ligase family.</text>
</comment>
<comment type="caution">
    <text evidence="4">The sequence shown here is derived from an EMBL/GenBank/DDBJ whole genome shotgun (WGS) entry which is preliminary data.</text>
</comment>
<dbReference type="Proteomes" id="UP000765224">
    <property type="component" value="Unassembled WGS sequence"/>
</dbReference>
<dbReference type="EMBL" id="JAHSTS010000001">
    <property type="protein sequence ID" value="MBV4458133.1"/>
    <property type="molecule type" value="Genomic_DNA"/>
</dbReference>